<dbReference type="SMART" id="SM01041">
    <property type="entry name" value="BRO1"/>
    <property type="match status" value="1"/>
</dbReference>
<feature type="domain" description="BRO1" evidence="1">
    <location>
        <begin position="3"/>
        <end position="377"/>
    </location>
</feature>
<dbReference type="PANTHER" id="PTHR23030">
    <property type="entry name" value="PCD6 INTERACTING PROTEIN-RELATED"/>
    <property type="match status" value="1"/>
</dbReference>
<dbReference type="GeneID" id="100902180"/>
<name>A0AAJ6QVV6_9ACAR</name>
<dbReference type="RefSeq" id="XP_003745718.1">
    <property type="nucleotide sequence ID" value="XM_003745670.2"/>
</dbReference>
<sequence>MAGFLATPQKGTEALSFKESLEQVLGVSVDAETRNLFSGALKQLDTLRIDAVSGHQRLTVGVSLEEALSRYLDGLWSLESLLPPQKLCVQSTWKNAFPSGSIITYHTYYTSDTLSFEKACALFNLAACLSRRAAELAESMREEDLREGIKALQRSAGIFQYIRHVSRVASMTGMTTDLMSDSLQALEKLALGQAQECVYLKAYSDSNYSPTILAKLSQASADLYEASWKHMKKHQPCSDQWSFVIQFKEYAFKGLAQYHQARADSSEKRVGDELARLQLAMEMFVKANKYANFVTILVFGTHWKKQAAVIEQEFKKRHRENDLVYKERITERKDLQEIPAVLLTKTVPPEFPLCAEEPLFEQFKSIFDALAASGAVF</sequence>
<dbReference type="AlphaFoldDB" id="A0AAJ6QVV6"/>
<dbReference type="Proteomes" id="UP000694867">
    <property type="component" value="Unplaced"/>
</dbReference>
<dbReference type="GO" id="GO:0043328">
    <property type="term" value="P:protein transport to vacuole involved in ubiquitin-dependent protein catabolic process via the multivesicular body sorting pathway"/>
    <property type="evidence" value="ECO:0007669"/>
    <property type="project" value="TreeGrafter"/>
</dbReference>
<dbReference type="GO" id="GO:0005768">
    <property type="term" value="C:endosome"/>
    <property type="evidence" value="ECO:0007669"/>
    <property type="project" value="TreeGrafter"/>
</dbReference>
<dbReference type="Gene3D" id="1.25.40.280">
    <property type="entry name" value="alix/aip1 like domains"/>
    <property type="match status" value="1"/>
</dbReference>
<dbReference type="Pfam" id="PF03097">
    <property type="entry name" value="BRO1"/>
    <property type="match status" value="1"/>
</dbReference>
<accession>A0AAJ6QVV6</accession>
<gene>
    <name evidence="3" type="primary">LOC100902180</name>
</gene>
<reference evidence="3" key="1">
    <citation type="submission" date="2025-08" db="UniProtKB">
        <authorList>
            <consortium name="RefSeq"/>
        </authorList>
    </citation>
    <scope>IDENTIFICATION</scope>
</reference>
<dbReference type="PANTHER" id="PTHR23030:SF30">
    <property type="entry name" value="TYROSINE-PROTEIN PHOSPHATASE NON-RECEPTOR TYPE 23"/>
    <property type="match status" value="1"/>
</dbReference>
<keyword evidence="2" id="KW-1185">Reference proteome</keyword>
<dbReference type="InterPro" id="IPR004328">
    <property type="entry name" value="BRO1_dom"/>
</dbReference>
<dbReference type="KEGG" id="goe:100902180"/>
<dbReference type="InterPro" id="IPR038499">
    <property type="entry name" value="BRO1_sf"/>
</dbReference>
<protein>
    <submittedName>
        <fullName evidence="3">Apoptosis-linked gene 2-interacting protein X 1</fullName>
    </submittedName>
</protein>
<organism evidence="2 3">
    <name type="scientific">Galendromus occidentalis</name>
    <name type="common">western predatory mite</name>
    <dbReference type="NCBI Taxonomy" id="34638"/>
    <lineage>
        <taxon>Eukaryota</taxon>
        <taxon>Metazoa</taxon>
        <taxon>Ecdysozoa</taxon>
        <taxon>Arthropoda</taxon>
        <taxon>Chelicerata</taxon>
        <taxon>Arachnida</taxon>
        <taxon>Acari</taxon>
        <taxon>Parasitiformes</taxon>
        <taxon>Mesostigmata</taxon>
        <taxon>Gamasina</taxon>
        <taxon>Phytoseioidea</taxon>
        <taxon>Phytoseiidae</taxon>
        <taxon>Typhlodrominae</taxon>
        <taxon>Galendromus</taxon>
    </lineage>
</organism>
<proteinExistence type="predicted"/>
<evidence type="ECO:0000313" key="3">
    <source>
        <dbReference type="RefSeq" id="XP_003745718.1"/>
    </source>
</evidence>
<evidence type="ECO:0000313" key="2">
    <source>
        <dbReference type="Proteomes" id="UP000694867"/>
    </source>
</evidence>
<dbReference type="PROSITE" id="PS51180">
    <property type="entry name" value="BRO1"/>
    <property type="match status" value="1"/>
</dbReference>
<evidence type="ECO:0000259" key="1">
    <source>
        <dbReference type="PROSITE" id="PS51180"/>
    </source>
</evidence>